<organism evidence="2 3">
    <name type="scientific">Marchantia polymorpha subsp. ruderalis</name>
    <dbReference type="NCBI Taxonomy" id="1480154"/>
    <lineage>
        <taxon>Eukaryota</taxon>
        <taxon>Viridiplantae</taxon>
        <taxon>Streptophyta</taxon>
        <taxon>Embryophyta</taxon>
        <taxon>Marchantiophyta</taxon>
        <taxon>Marchantiopsida</taxon>
        <taxon>Marchantiidae</taxon>
        <taxon>Marchantiales</taxon>
        <taxon>Marchantiaceae</taxon>
        <taxon>Marchantia</taxon>
    </lineage>
</organism>
<gene>
    <name evidence="2" type="ORF">AXG93_2369s1020</name>
</gene>
<protein>
    <submittedName>
        <fullName evidence="2">Uncharacterized protein</fullName>
    </submittedName>
</protein>
<dbReference type="AlphaFoldDB" id="A0A176W755"/>
<name>A0A176W755_MARPO</name>
<feature type="region of interest" description="Disordered" evidence="1">
    <location>
        <begin position="67"/>
        <end position="124"/>
    </location>
</feature>
<evidence type="ECO:0000313" key="3">
    <source>
        <dbReference type="Proteomes" id="UP000077202"/>
    </source>
</evidence>
<reference evidence="2" key="1">
    <citation type="submission" date="2016-03" db="EMBL/GenBank/DDBJ databases">
        <title>Mechanisms controlling the formation of the plant cell surface in tip-growing cells are functionally conserved among land plants.</title>
        <authorList>
            <person name="Honkanen S."/>
            <person name="Jones V.A."/>
            <person name="Morieri G."/>
            <person name="Champion C."/>
            <person name="Hetherington A.J."/>
            <person name="Kelly S."/>
            <person name="Saint-Marcoux D."/>
            <person name="Proust H."/>
            <person name="Prescott H."/>
            <person name="Dolan L."/>
        </authorList>
    </citation>
    <scope>NUCLEOTIDE SEQUENCE [LARGE SCALE GENOMIC DNA]</scope>
    <source>
        <tissue evidence="2">Whole gametophyte</tissue>
    </source>
</reference>
<sequence>MPVRDNNGEVPGAWEGRLAMRMQFLRRGGDGDGTTEPVVRIKVQAWFQDAIVQAKKDPFMKEWASEAADLRKKAETKQSEDSSAERSETPVREGVGLAWPKEQKKKKERVRRTQQHLAATAVSL</sequence>
<dbReference type="EMBL" id="LVLJ01001592">
    <property type="protein sequence ID" value="OAE28908.1"/>
    <property type="molecule type" value="Genomic_DNA"/>
</dbReference>
<proteinExistence type="predicted"/>
<dbReference type="Proteomes" id="UP000077202">
    <property type="component" value="Unassembled WGS sequence"/>
</dbReference>
<feature type="compositionally biased region" description="Basic residues" evidence="1">
    <location>
        <begin position="103"/>
        <end position="114"/>
    </location>
</feature>
<comment type="caution">
    <text evidence="2">The sequence shown here is derived from an EMBL/GenBank/DDBJ whole genome shotgun (WGS) entry which is preliminary data.</text>
</comment>
<keyword evidence="3" id="KW-1185">Reference proteome</keyword>
<evidence type="ECO:0000313" key="2">
    <source>
        <dbReference type="EMBL" id="OAE28908.1"/>
    </source>
</evidence>
<accession>A0A176W755</accession>
<feature type="compositionally biased region" description="Basic and acidic residues" evidence="1">
    <location>
        <begin position="67"/>
        <end position="91"/>
    </location>
</feature>
<evidence type="ECO:0000256" key="1">
    <source>
        <dbReference type="SAM" id="MobiDB-lite"/>
    </source>
</evidence>